<proteinExistence type="predicted"/>
<dbReference type="AlphaFoldDB" id="A0A563VYC9"/>
<feature type="transmembrane region" description="Helical" evidence="1">
    <location>
        <begin position="140"/>
        <end position="160"/>
    </location>
</feature>
<dbReference type="EMBL" id="CAACVJ010000390">
    <property type="protein sequence ID" value="VEP16462.1"/>
    <property type="molecule type" value="Genomic_DNA"/>
</dbReference>
<evidence type="ECO:0000313" key="3">
    <source>
        <dbReference type="Proteomes" id="UP000320055"/>
    </source>
</evidence>
<dbReference type="RefSeq" id="WP_144866272.1">
    <property type="nucleotide sequence ID" value="NZ_LR213805.1"/>
</dbReference>
<feature type="transmembrane region" description="Helical" evidence="1">
    <location>
        <begin position="12"/>
        <end position="31"/>
    </location>
</feature>
<keyword evidence="1" id="KW-1133">Transmembrane helix</keyword>
<dbReference type="Proteomes" id="UP000320055">
    <property type="component" value="Unassembled WGS sequence"/>
</dbReference>
<gene>
    <name evidence="2" type="ORF">H1P_450040</name>
</gene>
<organism evidence="2 3">
    <name type="scientific">Hyella patelloides LEGE 07179</name>
    <dbReference type="NCBI Taxonomy" id="945734"/>
    <lineage>
        <taxon>Bacteria</taxon>
        <taxon>Bacillati</taxon>
        <taxon>Cyanobacteriota</taxon>
        <taxon>Cyanophyceae</taxon>
        <taxon>Pleurocapsales</taxon>
        <taxon>Hyellaceae</taxon>
        <taxon>Hyella</taxon>
    </lineage>
</organism>
<keyword evidence="1" id="KW-0812">Transmembrane</keyword>
<feature type="transmembrane region" description="Helical" evidence="1">
    <location>
        <begin position="51"/>
        <end position="76"/>
    </location>
</feature>
<name>A0A563VYC9_9CYAN</name>
<protein>
    <submittedName>
        <fullName evidence="2">Uncharacterized protein</fullName>
    </submittedName>
</protein>
<accession>A0A563VYC9</accession>
<reference evidence="2 3" key="1">
    <citation type="submission" date="2019-01" db="EMBL/GenBank/DDBJ databases">
        <authorList>
            <person name="Brito A."/>
        </authorList>
    </citation>
    <scope>NUCLEOTIDE SEQUENCE [LARGE SCALE GENOMIC DNA]</scope>
    <source>
        <strain evidence="2">1</strain>
    </source>
</reference>
<sequence>MDWFKKIPRISPILLIATHGVFGWLYGSWVIEELATKARLWYAWVTPSTALAISYGLGLLSIILVILFFTTPITLITLGMDNWFRADAKALFTIIVSIVLFAIIIEYPVVLIRFLILSAAAMLFRLDLQTAGCSHKIAQVILIVLGLTAFTIGMLLFKFYGKSLF</sequence>
<keyword evidence="1" id="KW-0472">Membrane</keyword>
<evidence type="ECO:0000256" key="1">
    <source>
        <dbReference type="SAM" id="Phobius"/>
    </source>
</evidence>
<keyword evidence="3" id="KW-1185">Reference proteome</keyword>
<evidence type="ECO:0000313" key="2">
    <source>
        <dbReference type="EMBL" id="VEP16462.1"/>
    </source>
</evidence>